<accession>A0A951QUB6</accession>
<evidence type="ECO:0000259" key="1">
    <source>
        <dbReference type="Pfam" id="PF21828"/>
    </source>
</evidence>
<dbReference type="Pfam" id="PF21828">
    <property type="entry name" value="DUF6888"/>
    <property type="match status" value="1"/>
</dbReference>
<proteinExistence type="predicted"/>
<protein>
    <recommendedName>
        <fullName evidence="1">DUF6888 domain-containing protein</fullName>
    </recommendedName>
</protein>
<evidence type="ECO:0000313" key="2">
    <source>
        <dbReference type="EMBL" id="MBW4671137.1"/>
    </source>
</evidence>
<comment type="caution">
    <text evidence="2">The sequence shown here is derived from an EMBL/GenBank/DDBJ whole genome shotgun (WGS) entry which is preliminary data.</text>
</comment>
<dbReference type="InterPro" id="IPR054181">
    <property type="entry name" value="DUF6888"/>
</dbReference>
<evidence type="ECO:0000313" key="3">
    <source>
        <dbReference type="Proteomes" id="UP000729701"/>
    </source>
</evidence>
<gene>
    <name evidence="2" type="ORF">KME60_27860</name>
</gene>
<name>A0A951QUB6_9CYAN</name>
<dbReference type="EMBL" id="JAHHGZ010000039">
    <property type="protein sequence ID" value="MBW4671137.1"/>
    <property type="molecule type" value="Genomic_DNA"/>
</dbReference>
<sequence length="58" mass="6714">MKPTVEQTMELYKMCQNLTSMYLPVHLVTMDERTKNLYLLAGEELEILINPQGEVSIL</sequence>
<dbReference type="Proteomes" id="UP000729701">
    <property type="component" value="Unassembled WGS sequence"/>
</dbReference>
<dbReference type="AlphaFoldDB" id="A0A951QUB6"/>
<feature type="domain" description="DUF6888" evidence="1">
    <location>
        <begin position="2"/>
        <end position="55"/>
    </location>
</feature>
<organism evidence="2 3">
    <name type="scientific">Cyanomargarita calcarea GSE-NOS-MK-12-04C</name>
    <dbReference type="NCBI Taxonomy" id="2839659"/>
    <lineage>
        <taxon>Bacteria</taxon>
        <taxon>Bacillati</taxon>
        <taxon>Cyanobacteriota</taxon>
        <taxon>Cyanophyceae</taxon>
        <taxon>Nostocales</taxon>
        <taxon>Cyanomargaritaceae</taxon>
        <taxon>Cyanomargarita</taxon>
    </lineage>
</organism>
<reference evidence="2" key="2">
    <citation type="journal article" date="2022" name="Microbiol. Resour. Announc.">
        <title>Metagenome Sequencing to Explore Phylogenomics of Terrestrial Cyanobacteria.</title>
        <authorList>
            <person name="Ward R.D."/>
            <person name="Stajich J.E."/>
            <person name="Johansen J.R."/>
            <person name="Huntemann M."/>
            <person name="Clum A."/>
            <person name="Foster B."/>
            <person name="Foster B."/>
            <person name="Roux S."/>
            <person name="Palaniappan K."/>
            <person name="Varghese N."/>
            <person name="Mukherjee S."/>
            <person name="Reddy T.B.K."/>
            <person name="Daum C."/>
            <person name="Copeland A."/>
            <person name="Chen I.A."/>
            <person name="Ivanova N.N."/>
            <person name="Kyrpides N.C."/>
            <person name="Shapiro N."/>
            <person name="Eloe-Fadrosh E.A."/>
            <person name="Pietrasiak N."/>
        </authorList>
    </citation>
    <scope>NUCLEOTIDE SEQUENCE</scope>
    <source>
        <strain evidence="2">GSE-NOS-MK-12-04C</strain>
    </source>
</reference>
<reference evidence="2" key="1">
    <citation type="submission" date="2021-05" db="EMBL/GenBank/DDBJ databases">
        <authorList>
            <person name="Pietrasiak N."/>
            <person name="Ward R."/>
            <person name="Stajich J.E."/>
            <person name="Kurbessoian T."/>
        </authorList>
    </citation>
    <scope>NUCLEOTIDE SEQUENCE</scope>
    <source>
        <strain evidence="2">GSE-NOS-MK-12-04C</strain>
    </source>
</reference>